<dbReference type="OrthoDB" id="9790727at2"/>
<dbReference type="AlphaFoldDB" id="A0A380MWI5"/>
<feature type="domain" description="LHH" evidence="2">
    <location>
        <begin position="3"/>
        <end position="90"/>
    </location>
</feature>
<organism evidence="3 4">
    <name type="scientific">Suttonella ornithocola</name>
    <dbReference type="NCBI Taxonomy" id="279832"/>
    <lineage>
        <taxon>Bacteria</taxon>
        <taxon>Pseudomonadati</taxon>
        <taxon>Pseudomonadota</taxon>
        <taxon>Gammaproteobacteria</taxon>
        <taxon>Cardiobacteriales</taxon>
        <taxon>Cardiobacteriaceae</taxon>
        <taxon>Suttonella</taxon>
    </lineage>
</organism>
<evidence type="ECO:0000313" key="3">
    <source>
        <dbReference type="EMBL" id="SUO96071.1"/>
    </source>
</evidence>
<dbReference type="Pfam" id="PF14411">
    <property type="entry name" value="LHH"/>
    <property type="match status" value="1"/>
</dbReference>
<protein>
    <recommendedName>
        <fullName evidence="2">LHH domain-containing protein</fullName>
    </recommendedName>
</protein>
<dbReference type="InterPro" id="IPR026834">
    <property type="entry name" value="LHH"/>
</dbReference>
<evidence type="ECO:0000313" key="4">
    <source>
        <dbReference type="Proteomes" id="UP000254601"/>
    </source>
</evidence>
<accession>A0A380MWI5</accession>
<gene>
    <name evidence="3" type="ORF">NCTC13337_01704</name>
</gene>
<dbReference type="RefSeq" id="WP_072576569.1">
    <property type="nucleotide sequence ID" value="NZ_LWHB01000084.1"/>
</dbReference>
<evidence type="ECO:0000259" key="2">
    <source>
        <dbReference type="Pfam" id="PF14411"/>
    </source>
</evidence>
<keyword evidence="4" id="KW-1185">Reference proteome</keyword>
<proteinExistence type="predicted"/>
<reference evidence="3 4" key="1">
    <citation type="submission" date="2018-06" db="EMBL/GenBank/DDBJ databases">
        <authorList>
            <consortium name="Pathogen Informatics"/>
            <person name="Doyle S."/>
        </authorList>
    </citation>
    <scope>NUCLEOTIDE SEQUENCE [LARGE SCALE GENOMIC DNA]</scope>
    <source>
        <strain evidence="3 4">NCTC13337</strain>
    </source>
</reference>
<dbReference type="Proteomes" id="UP000254601">
    <property type="component" value="Unassembled WGS sequence"/>
</dbReference>
<feature type="region of interest" description="Disordered" evidence="1">
    <location>
        <begin position="48"/>
        <end position="80"/>
    </location>
</feature>
<name>A0A380MWI5_9GAMM</name>
<evidence type="ECO:0000256" key="1">
    <source>
        <dbReference type="SAM" id="MobiDB-lite"/>
    </source>
</evidence>
<sequence>MRTNAERMKKGEAPYVWKNGKYEQLQLHHSRQDSRGALYELTEPVHQTKKGVGGKALHPYGNSSQHPERPVNRPAFNQDRKQYWKDRLKQLEGK</sequence>
<dbReference type="EMBL" id="UHIC01000001">
    <property type="protein sequence ID" value="SUO96071.1"/>
    <property type="molecule type" value="Genomic_DNA"/>
</dbReference>